<name>A0A517NQS9_9BACT</name>
<accession>A0A517NQS9</accession>
<dbReference type="PROSITE" id="PS51257">
    <property type="entry name" value="PROKAR_LIPOPROTEIN"/>
    <property type="match status" value="1"/>
</dbReference>
<dbReference type="RefSeq" id="WP_145417031.1">
    <property type="nucleotide sequence ID" value="NZ_CP036526.1"/>
</dbReference>
<dbReference type="Proteomes" id="UP000319817">
    <property type="component" value="Chromosome"/>
</dbReference>
<evidence type="ECO:0000256" key="1">
    <source>
        <dbReference type="SAM" id="SignalP"/>
    </source>
</evidence>
<dbReference type="EMBL" id="CP036526">
    <property type="protein sequence ID" value="QDT09475.1"/>
    <property type="molecule type" value="Genomic_DNA"/>
</dbReference>
<feature type="chain" id="PRO_5022181314" description="Nickel uptake substrate-specific transmembrane region" evidence="1">
    <location>
        <begin position="25"/>
        <end position="480"/>
    </location>
</feature>
<keyword evidence="3" id="KW-1185">Reference proteome</keyword>
<evidence type="ECO:0000313" key="3">
    <source>
        <dbReference type="Proteomes" id="UP000319817"/>
    </source>
</evidence>
<proteinExistence type="predicted"/>
<dbReference type="OrthoDB" id="240923at2"/>
<sequence precursor="true">MTKATAIVASAILFSCSLPPAASADELDPNRITHPVPTGDFLLTVTDETGKPLQGVRVIGTGLRVKEDPGSHYGWPTSNVGKRPEVFTDAMGKATFKVPEKFGRHPDWVHTTVVTYSLSHAEFISRRVETPCAAVPCTEQMVPGCELIVSAVDPQRQIIPNLSVLIAGNQPKFIAGEGPGVLRSRSIPRGRRQTMLVRADREQQRHLFSRVLSLNFAESKKVSLRGLALKNGLEIFGTLSDDVKRPVTNGVVISWSIPKPDGNVHAKENASIGWKDFAEIRPDGSYHFPSLPPTGKLQFIAICDGWIIDSKGPGGFFTRGITHDLDEKEFDDDGSGHDVWDDLEIPMTPTASIQVSVKTPDGKPLPGAKLATWPNQLFEMSGSQWLGAIYPTADFLDRDWTPKPHRLCKSPQRYESTSDKDGVAILSDVPLGKMSISVSHDDYQVPKEKELRDRNVSVTLTEPGKKRIEVVMELIPRESE</sequence>
<gene>
    <name evidence="2" type="ORF">K239x_14210</name>
</gene>
<reference evidence="2 3" key="1">
    <citation type="submission" date="2019-02" db="EMBL/GenBank/DDBJ databases">
        <title>Deep-cultivation of Planctomycetes and their phenomic and genomic characterization uncovers novel biology.</title>
        <authorList>
            <person name="Wiegand S."/>
            <person name="Jogler M."/>
            <person name="Boedeker C."/>
            <person name="Pinto D."/>
            <person name="Vollmers J."/>
            <person name="Rivas-Marin E."/>
            <person name="Kohn T."/>
            <person name="Peeters S.H."/>
            <person name="Heuer A."/>
            <person name="Rast P."/>
            <person name="Oberbeckmann S."/>
            <person name="Bunk B."/>
            <person name="Jeske O."/>
            <person name="Meyerdierks A."/>
            <person name="Storesund J.E."/>
            <person name="Kallscheuer N."/>
            <person name="Luecker S."/>
            <person name="Lage O.M."/>
            <person name="Pohl T."/>
            <person name="Merkel B.J."/>
            <person name="Hornburger P."/>
            <person name="Mueller R.-W."/>
            <person name="Bruemmer F."/>
            <person name="Labrenz M."/>
            <person name="Spormann A.M."/>
            <person name="Op den Camp H."/>
            <person name="Overmann J."/>
            <person name="Amann R."/>
            <person name="Jetten M.S.M."/>
            <person name="Mascher T."/>
            <person name="Medema M.H."/>
            <person name="Devos D.P."/>
            <person name="Kaster A.-K."/>
            <person name="Ovreas L."/>
            <person name="Rohde M."/>
            <person name="Galperin M.Y."/>
            <person name="Jogler C."/>
        </authorList>
    </citation>
    <scope>NUCLEOTIDE SEQUENCE [LARGE SCALE GENOMIC DNA]</scope>
    <source>
        <strain evidence="2 3">K23_9</strain>
    </source>
</reference>
<evidence type="ECO:0000313" key="2">
    <source>
        <dbReference type="EMBL" id="QDT09475.1"/>
    </source>
</evidence>
<evidence type="ECO:0008006" key="4">
    <source>
        <dbReference type="Google" id="ProtNLM"/>
    </source>
</evidence>
<feature type="signal peptide" evidence="1">
    <location>
        <begin position="1"/>
        <end position="24"/>
    </location>
</feature>
<dbReference type="AlphaFoldDB" id="A0A517NQS9"/>
<keyword evidence="1" id="KW-0732">Signal</keyword>
<protein>
    <recommendedName>
        <fullName evidence="4">Nickel uptake substrate-specific transmembrane region</fullName>
    </recommendedName>
</protein>
<organism evidence="2 3">
    <name type="scientific">Stieleria marina</name>
    <dbReference type="NCBI Taxonomy" id="1930275"/>
    <lineage>
        <taxon>Bacteria</taxon>
        <taxon>Pseudomonadati</taxon>
        <taxon>Planctomycetota</taxon>
        <taxon>Planctomycetia</taxon>
        <taxon>Pirellulales</taxon>
        <taxon>Pirellulaceae</taxon>
        <taxon>Stieleria</taxon>
    </lineage>
</organism>